<dbReference type="InterPro" id="IPR023395">
    <property type="entry name" value="MCP_dom_sf"/>
</dbReference>
<dbReference type="PANTHER" id="PTHR46650:SF1">
    <property type="entry name" value="PEROXISOMAL ADENINE NUCLEOTIDE TRANSPORTER 1"/>
    <property type="match status" value="1"/>
</dbReference>
<dbReference type="Gene3D" id="1.50.40.10">
    <property type="entry name" value="Mitochondrial carrier domain"/>
    <property type="match status" value="1"/>
</dbReference>
<dbReference type="GO" id="GO:0005778">
    <property type="term" value="C:peroxisomal membrane"/>
    <property type="evidence" value="ECO:0007669"/>
    <property type="project" value="UniProtKB-SubCell"/>
</dbReference>
<keyword evidence="7 9" id="KW-0472">Membrane</keyword>
<evidence type="ECO:0000256" key="4">
    <source>
        <dbReference type="ARBA" id="ARBA00022692"/>
    </source>
</evidence>
<evidence type="ECO:0000313" key="12">
    <source>
        <dbReference type="EMBL" id="CCE63046.1"/>
    </source>
</evidence>
<dbReference type="InterPro" id="IPR045900">
    <property type="entry name" value="Peroxisomal_Ade_carrier"/>
</dbReference>
<evidence type="ECO:0000256" key="9">
    <source>
        <dbReference type="PROSITE-ProRule" id="PRU00282"/>
    </source>
</evidence>
<dbReference type="OrthoDB" id="446044at2759"/>
<dbReference type="PANTHER" id="PTHR46650">
    <property type="entry name" value="PEROXISOMAL ADENINE NUCLEOTIDE TRANSPORTER 1"/>
    <property type="match status" value="1"/>
</dbReference>
<evidence type="ECO:0000256" key="1">
    <source>
        <dbReference type="ARBA" id="ARBA00004585"/>
    </source>
</evidence>
<evidence type="ECO:0000256" key="7">
    <source>
        <dbReference type="ARBA" id="ARBA00023136"/>
    </source>
</evidence>
<keyword evidence="4 9" id="KW-0812">Transmembrane</keyword>
<feature type="repeat" description="Solcar" evidence="9">
    <location>
        <begin position="1"/>
        <end position="106"/>
    </location>
</feature>
<keyword evidence="6 11" id="KW-1133">Transmembrane helix</keyword>
<protein>
    <recommendedName>
        <fullName evidence="14">Mitochondrial carrier protein</fullName>
    </recommendedName>
</protein>
<dbReference type="EMBL" id="HE612859">
    <property type="protein sequence ID" value="CCE63046.1"/>
    <property type="molecule type" value="Genomic_DNA"/>
</dbReference>
<dbReference type="SUPFAM" id="SSF103506">
    <property type="entry name" value="Mitochondrial carrier"/>
    <property type="match status" value="1"/>
</dbReference>
<feature type="transmembrane region" description="Helical" evidence="11">
    <location>
        <begin position="78"/>
        <end position="103"/>
    </location>
</feature>
<gene>
    <name evidence="12" type="primary">TPHA0D04130</name>
    <name evidence="12" type="ordered locus">TPHA_0D04130</name>
</gene>
<dbReference type="GO" id="GO:0007031">
    <property type="term" value="P:peroxisome organization"/>
    <property type="evidence" value="ECO:0007669"/>
    <property type="project" value="EnsemblFungi"/>
</dbReference>
<dbReference type="GeneID" id="11534547"/>
<evidence type="ECO:0000256" key="5">
    <source>
        <dbReference type="ARBA" id="ARBA00022737"/>
    </source>
</evidence>
<evidence type="ECO:0000313" key="13">
    <source>
        <dbReference type="Proteomes" id="UP000005666"/>
    </source>
</evidence>
<evidence type="ECO:0000256" key="2">
    <source>
        <dbReference type="ARBA" id="ARBA00006375"/>
    </source>
</evidence>
<keyword evidence="3 10" id="KW-0813">Transport</keyword>
<dbReference type="AlphaFoldDB" id="G8BT75"/>
<dbReference type="HOGENOM" id="CLU_015166_6_3_1"/>
<evidence type="ECO:0000256" key="10">
    <source>
        <dbReference type="RuleBase" id="RU000488"/>
    </source>
</evidence>
<dbReference type="PROSITE" id="PS50920">
    <property type="entry name" value="SOLCAR"/>
    <property type="match status" value="2"/>
</dbReference>
<reference evidence="12 13" key="1">
    <citation type="journal article" date="2011" name="Proc. Natl. Acad. Sci. U.S.A.">
        <title>Evolutionary erosion of yeast sex chromosomes by mating-type switching accidents.</title>
        <authorList>
            <person name="Gordon J.L."/>
            <person name="Armisen D."/>
            <person name="Proux-Wera E."/>
            <person name="Oheigeartaigh S.S."/>
            <person name="Byrne K.P."/>
            <person name="Wolfe K.H."/>
        </authorList>
    </citation>
    <scope>NUCLEOTIDE SEQUENCE [LARGE SCALE GENOMIC DNA]</scope>
    <source>
        <strain evidence="13">ATCC 24235 / CBS 4417 / NBRC 1672 / NRRL Y-8282 / UCD 70-5</strain>
    </source>
</reference>
<keyword evidence="5" id="KW-0677">Repeat</keyword>
<accession>G8BT75</accession>
<dbReference type="InterPro" id="IPR018108">
    <property type="entry name" value="MCP_transmembrane"/>
</dbReference>
<comment type="similarity">
    <text evidence="2 10">Belongs to the mitochondrial carrier (TC 2.A.29) family.</text>
</comment>
<dbReference type="GO" id="GO:0005347">
    <property type="term" value="F:ATP transmembrane transporter activity"/>
    <property type="evidence" value="ECO:0007669"/>
    <property type="project" value="InterPro"/>
</dbReference>
<comment type="subcellular location">
    <subcellularLocation>
        <location evidence="1">Peroxisome membrane</location>
        <topology evidence="1">Multi-pass membrane protein</topology>
    </subcellularLocation>
</comment>
<feature type="transmembrane region" description="Helical" evidence="11">
    <location>
        <begin position="124"/>
        <end position="147"/>
    </location>
</feature>
<dbReference type="GO" id="GO:0006635">
    <property type="term" value="P:fatty acid beta-oxidation"/>
    <property type="evidence" value="ECO:0007669"/>
    <property type="project" value="EnsemblFungi"/>
</dbReference>
<organism evidence="12 13">
    <name type="scientific">Tetrapisispora phaffii (strain ATCC 24235 / CBS 4417 / NBRC 1672 / NRRL Y-8282 / UCD 70-5)</name>
    <name type="common">Yeast</name>
    <name type="synonym">Fabospora phaffii</name>
    <dbReference type="NCBI Taxonomy" id="1071381"/>
    <lineage>
        <taxon>Eukaryota</taxon>
        <taxon>Fungi</taxon>
        <taxon>Dikarya</taxon>
        <taxon>Ascomycota</taxon>
        <taxon>Saccharomycotina</taxon>
        <taxon>Saccharomycetes</taxon>
        <taxon>Saccharomycetales</taxon>
        <taxon>Saccharomycetaceae</taxon>
        <taxon>Tetrapisispora</taxon>
    </lineage>
</organism>
<proteinExistence type="inferred from homology"/>
<dbReference type="OMA" id="PLEMINT"/>
<dbReference type="GO" id="GO:0015217">
    <property type="term" value="F:ADP transmembrane transporter activity"/>
    <property type="evidence" value="ECO:0007669"/>
    <property type="project" value="InterPro"/>
</dbReference>
<dbReference type="Pfam" id="PF00153">
    <property type="entry name" value="Mito_carr"/>
    <property type="match status" value="3"/>
</dbReference>
<keyword evidence="8" id="KW-0576">Peroxisome</keyword>
<dbReference type="STRING" id="1071381.G8BT75"/>
<dbReference type="eggNOG" id="KOG0769">
    <property type="taxonomic scope" value="Eukaryota"/>
</dbReference>
<evidence type="ECO:0008006" key="14">
    <source>
        <dbReference type="Google" id="ProtNLM"/>
    </source>
</evidence>
<dbReference type="RefSeq" id="XP_003685480.1">
    <property type="nucleotide sequence ID" value="XM_003685432.1"/>
</dbReference>
<evidence type="ECO:0000256" key="8">
    <source>
        <dbReference type="ARBA" id="ARBA00023140"/>
    </source>
</evidence>
<dbReference type="Proteomes" id="UP000005666">
    <property type="component" value="Chromosome 4"/>
</dbReference>
<sequence length="322" mass="35835">MESFENALVGAVSSALANITVYPLDLTKTVIQSQIKFQKTEEKKSEQGEEDVKSENEVYTGTLDCLRRIYMEKGIAGLYQGMSASIVNSFAQTFFYFFCYNVIKSRYSKLRFLLKLTKKKRFSSIEELSLGIVAAILCQVFTTPIAVISTRQQTTGNTEDAKLENIIKDIIKENNGELHGFWKGLKVSMALSVNPSITYTAFGKLNELLIAARRATSKDGNKINANISALSNFFLGMLSKMISTVITQPLIVSKASLQSANSKFSNFQDVLTYLYTSEGLLSLWKGLGPQLAKGVIVQGLLFMYKGEITKCIRHLSNVQKKN</sequence>
<evidence type="ECO:0000256" key="3">
    <source>
        <dbReference type="ARBA" id="ARBA00022448"/>
    </source>
</evidence>
<name>G8BT75_TETPH</name>
<evidence type="ECO:0000256" key="6">
    <source>
        <dbReference type="ARBA" id="ARBA00022989"/>
    </source>
</evidence>
<dbReference type="KEGG" id="tpf:TPHA_0D04130"/>
<feature type="repeat" description="Solcar" evidence="9">
    <location>
        <begin position="227"/>
        <end position="311"/>
    </location>
</feature>
<evidence type="ECO:0000256" key="11">
    <source>
        <dbReference type="SAM" id="Phobius"/>
    </source>
</evidence>
<keyword evidence="13" id="KW-1185">Reference proteome</keyword>